<dbReference type="EMBL" id="CAXAJV020001301">
    <property type="protein sequence ID" value="CAL7952495.1"/>
    <property type="molecule type" value="Genomic_DNA"/>
</dbReference>
<sequence>MFELRKFNMDKFVHTFIENLGLRIKSHDCKKFNKITFIRHINESYEIVQAILLYSVERMKEVNAQQSLDFSNERNVNHFIETHASLFDKLSYYNNSNILTSHLKNINAKILEKMKAKNRRNSEDMRKGKVKLHKVNTICSKKLRRSVSNKSNGLKKSSLSSKAYKEIDSQNYKKDTFKKVAPSDWSKLFSHNIIIANGHKIVNILNANNIKRKFVVRHNLASNLTNIAKEEVKNTHKYLQLHTKDVEHVKRNVHVTLHIAQNLNNNYDTRKQVDYNLALCHHAILCLIEPSKKAVVLIEDDLSTVIQSYLSRGYKYRFQFQSCSNECYKAVLILSQWAKVLVKHINTTMMYTICGILGCDVKNILVLYNPGGK</sequence>
<keyword evidence="2" id="KW-1185">Reference proteome</keyword>
<dbReference type="Proteomes" id="UP001642520">
    <property type="component" value="Unassembled WGS sequence"/>
</dbReference>
<organism evidence="1 2">
    <name type="scientific">Xylocopa violacea</name>
    <name type="common">Violet carpenter bee</name>
    <name type="synonym">Apis violacea</name>
    <dbReference type="NCBI Taxonomy" id="135666"/>
    <lineage>
        <taxon>Eukaryota</taxon>
        <taxon>Metazoa</taxon>
        <taxon>Ecdysozoa</taxon>
        <taxon>Arthropoda</taxon>
        <taxon>Hexapoda</taxon>
        <taxon>Insecta</taxon>
        <taxon>Pterygota</taxon>
        <taxon>Neoptera</taxon>
        <taxon>Endopterygota</taxon>
        <taxon>Hymenoptera</taxon>
        <taxon>Apocrita</taxon>
        <taxon>Aculeata</taxon>
        <taxon>Apoidea</taxon>
        <taxon>Anthophila</taxon>
        <taxon>Apidae</taxon>
        <taxon>Xylocopa</taxon>
        <taxon>Xylocopa</taxon>
    </lineage>
</organism>
<evidence type="ECO:0000313" key="2">
    <source>
        <dbReference type="Proteomes" id="UP001642520"/>
    </source>
</evidence>
<name>A0ABP1PH18_XYLVO</name>
<proteinExistence type="predicted"/>
<accession>A0ABP1PH18</accession>
<evidence type="ECO:0000313" key="1">
    <source>
        <dbReference type="EMBL" id="CAL7952495.1"/>
    </source>
</evidence>
<reference evidence="1 2" key="1">
    <citation type="submission" date="2024-08" db="EMBL/GenBank/DDBJ databases">
        <authorList>
            <person name="Will J Nash"/>
            <person name="Angela Man"/>
            <person name="Seanna McTaggart"/>
            <person name="Kendall Baker"/>
            <person name="Tom Barker"/>
            <person name="Leah Catchpole"/>
            <person name="Alex Durrant"/>
            <person name="Karim Gharbi"/>
            <person name="Naomi Irish"/>
            <person name="Gemy Kaithakottil"/>
            <person name="Debby Ku"/>
            <person name="Aaliyah Providence"/>
            <person name="Felix Shaw"/>
            <person name="David Swarbreck"/>
            <person name="Chris Watkins"/>
            <person name="Ann M. McCartney"/>
            <person name="Giulio Formenti"/>
            <person name="Alice Mouton"/>
            <person name="Noel Vella"/>
            <person name="Bjorn M von Reumont"/>
            <person name="Adriana Vella"/>
            <person name="Wilfried Haerty"/>
        </authorList>
    </citation>
    <scope>NUCLEOTIDE SEQUENCE [LARGE SCALE GENOMIC DNA]</scope>
</reference>
<gene>
    <name evidence="1" type="ORF">XYLVIOL_LOCUS11102</name>
</gene>
<protein>
    <submittedName>
        <fullName evidence="1">Uncharacterized protein</fullName>
    </submittedName>
</protein>
<comment type="caution">
    <text evidence="1">The sequence shown here is derived from an EMBL/GenBank/DDBJ whole genome shotgun (WGS) entry which is preliminary data.</text>
</comment>